<protein>
    <submittedName>
        <fullName evidence="1">Uncharacterized protein</fullName>
    </submittedName>
</protein>
<dbReference type="EMBL" id="AVOT02062264">
    <property type="protein sequence ID" value="MBW0555325.1"/>
    <property type="molecule type" value="Genomic_DNA"/>
</dbReference>
<reference evidence="1" key="1">
    <citation type="submission" date="2021-03" db="EMBL/GenBank/DDBJ databases">
        <title>Draft genome sequence of rust myrtle Austropuccinia psidii MF-1, a brazilian biotype.</title>
        <authorList>
            <person name="Quecine M.C."/>
            <person name="Pachon D.M.R."/>
            <person name="Bonatelli M.L."/>
            <person name="Correr F.H."/>
            <person name="Franceschini L.M."/>
            <person name="Leite T.F."/>
            <person name="Margarido G.R.A."/>
            <person name="Almeida C.A."/>
            <person name="Ferrarezi J.A."/>
            <person name="Labate C.A."/>
        </authorList>
    </citation>
    <scope>NUCLEOTIDE SEQUENCE</scope>
    <source>
        <strain evidence="1">MF-1</strain>
    </source>
</reference>
<keyword evidence="2" id="KW-1185">Reference proteome</keyword>
<evidence type="ECO:0000313" key="2">
    <source>
        <dbReference type="Proteomes" id="UP000765509"/>
    </source>
</evidence>
<name>A0A9Q3J4T8_9BASI</name>
<comment type="caution">
    <text evidence="1">The sequence shown here is derived from an EMBL/GenBank/DDBJ whole genome shotgun (WGS) entry which is preliminary data.</text>
</comment>
<proteinExistence type="predicted"/>
<organism evidence="1 2">
    <name type="scientific">Austropuccinia psidii MF-1</name>
    <dbReference type="NCBI Taxonomy" id="1389203"/>
    <lineage>
        <taxon>Eukaryota</taxon>
        <taxon>Fungi</taxon>
        <taxon>Dikarya</taxon>
        <taxon>Basidiomycota</taxon>
        <taxon>Pucciniomycotina</taxon>
        <taxon>Pucciniomycetes</taxon>
        <taxon>Pucciniales</taxon>
        <taxon>Sphaerophragmiaceae</taxon>
        <taxon>Austropuccinia</taxon>
    </lineage>
</organism>
<accession>A0A9Q3J4T8</accession>
<gene>
    <name evidence="1" type="ORF">O181_095040</name>
</gene>
<dbReference type="Proteomes" id="UP000765509">
    <property type="component" value="Unassembled WGS sequence"/>
</dbReference>
<dbReference type="AlphaFoldDB" id="A0A9Q3J4T8"/>
<evidence type="ECO:0000313" key="1">
    <source>
        <dbReference type="EMBL" id="MBW0555325.1"/>
    </source>
</evidence>
<sequence length="159" mass="18207">MHSQPCPEPAHQFQYLKLRWSPHSFIPYTSRFQDHILTSPIKASDSKLYMLSSMFLSFNINIPKLPKDPPNVKSGMDWSGDASLALEIFTTPHSCSFLVHWPSPFMWTGLMHMESQPGWPALDISCSFVLISPQVKDVSQRMSKLQESSLVQRSQLHFN</sequence>